<name>A0A2S4JWU3_9SPIO</name>
<evidence type="ECO:0000256" key="1">
    <source>
        <dbReference type="ARBA" id="ARBA00004631"/>
    </source>
</evidence>
<dbReference type="GO" id="GO:0071973">
    <property type="term" value="P:bacterial-type flagellum-dependent cell motility"/>
    <property type="evidence" value="ECO:0007669"/>
    <property type="project" value="InterPro"/>
</dbReference>
<dbReference type="Proteomes" id="UP000237350">
    <property type="component" value="Unassembled WGS sequence"/>
</dbReference>
<keyword evidence="4" id="KW-0732">Signal</keyword>
<keyword evidence="3" id="KW-0975">Bacterial flagellum</keyword>
<dbReference type="GO" id="GO:0030288">
    <property type="term" value="C:outer membrane-bounded periplasmic space"/>
    <property type="evidence" value="ECO:0007669"/>
    <property type="project" value="InterPro"/>
</dbReference>
<feature type="signal peptide" evidence="4">
    <location>
        <begin position="1"/>
        <end position="21"/>
    </location>
</feature>
<dbReference type="GO" id="GO:0055040">
    <property type="term" value="C:periplasmic flagellum"/>
    <property type="evidence" value="ECO:0007669"/>
    <property type="project" value="UniProtKB-SubCell"/>
</dbReference>
<dbReference type="EMBL" id="LPWH01000051">
    <property type="protein sequence ID" value="POR03953.1"/>
    <property type="molecule type" value="Genomic_DNA"/>
</dbReference>
<keyword evidence="6" id="KW-1185">Reference proteome</keyword>
<reference evidence="6" key="1">
    <citation type="submission" date="2015-12" db="EMBL/GenBank/DDBJ databases">
        <authorList>
            <person name="Lodha T.D."/>
            <person name="Chintalapati S."/>
            <person name="Chintalapati V.R."/>
            <person name="Sravanthi T."/>
        </authorList>
    </citation>
    <scope>NUCLEOTIDE SEQUENCE [LARGE SCALE GENOMIC DNA]</scope>
    <source>
        <strain evidence="6">JC133</strain>
    </source>
</reference>
<feature type="chain" id="PRO_5015578097" evidence="4">
    <location>
        <begin position="22"/>
        <end position="234"/>
    </location>
</feature>
<gene>
    <name evidence="5" type="ORF">AU468_04620</name>
</gene>
<evidence type="ECO:0000256" key="3">
    <source>
        <dbReference type="ARBA" id="ARBA00023143"/>
    </source>
</evidence>
<comment type="caution">
    <text evidence="5">The sequence shown here is derived from an EMBL/GenBank/DDBJ whole genome shotgun (WGS) entry which is preliminary data.</text>
</comment>
<keyword evidence="5" id="KW-0966">Cell projection</keyword>
<evidence type="ECO:0000313" key="6">
    <source>
        <dbReference type="Proteomes" id="UP000237350"/>
    </source>
</evidence>
<protein>
    <submittedName>
        <fullName evidence="5">Flagellar filament protein FlaA</fullName>
    </submittedName>
</protein>
<keyword evidence="2" id="KW-0574">Periplasm</keyword>
<proteinExistence type="predicted"/>
<comment type="subcellular location">
    <subcellularLocation>
        <location evidence="1">Periplasmic flagellum</location>
    </subcellularLocation>
</comment>
<sequence length="234" mass="25982">MNKTKLLVGVLFCSLVWGAVAQETLPDPAGIGVDAAQQNLQEISIDRFEDPGFWIPSVAADVGVIMHRRVAGGPADKEPIPAEVEAGIEVVDDYVIGVRTDFYRRGSATISLRPVRPLAVPGIVKTLSVWVVGRNFNHELSIVIEDYFGNVNVLPMGRLNFSGWKQLTVAVPPSVVQRNPHYNTETGIRIRGFVINTFIPETYGTYYVYFDDLRAVTDLFGEESRDPDDMVDNW</sequence>
<evidence type="ECO:0000313" key="5">
    <source>
        <dbReference type="EMBL" id="POR03953.1"/>
    </source>
</evidence>
<dbReference type="OrthoDB" id="357930at2"/>
<keyword evidence="5" id="KW-0969">Cilium</keyword>
<dbReference type="RefSeq" id="WP_018525869.1">
    <property type="nucleotide sequence ID" value="NZ_LPWH01000051.1"/>
</dbReference>
<evidence type="ECO:0000256" key="2">
    <source>
        <dbReference type="ARBA" id="ARBA00022764"/>
    </source>
</evidence>
<dbReference type="Pfam" id="PF04620">
    <property type="entry name" value="FlaA"/>
    <property type="match status" value="1"/>
</dbReference>
<accession>A0A2S4JWU3</accession>
<organism evidence="5 6">
    <name type="scientific">Alkalispirochaeta sphaeroplastigenens</name>
    <dbReference type="NCBI Taxonomy" id="1187066"/>
    <lineage>
        <taxon>Bacteria</taxon>
        <taxon>Pseudomonadati</taxon>
        <taxon>Spirochaetota</taxon>
        <taxon>Spirochaetia</taxon>
        <taxon>Spirochaetales</taxon>
        <taxon>Spirochaetaceae</taxon>
        <taxon>Alkalispirochaeta</taxon>
    </lineage>
</organism>
<dbReference type="AlphaFoldDB" id="A0A2S4JWU3"/>
<evidence type="ECO:0000256" key="4">
    <source>
        <dbReference type="SAM" id="SignalP"/>
    </source>
</evidence>
<keyword evidence="5" id="KW-0282">Flagellum</keyword>
<dbReference type="InterPro" id="IPR006714">
    <property type="entry name" value="FlaA"/>
</dbReference>